<comment type="similarity">
    <text evidence="7">Belongs to the PINc/VapC protein family.</text>
</comment>
<organism evidence="9 10">
    <name type="scientific">Glycomyces paridis</name>
    <dbReference type="NCBI Taxonomy" id="2126555"/>
    <lineage>
        <taxon>Bacteria</taxon>
        <taxon>Bacillati</taxon>
        <taxon>Actinomycetota</taxon>
        <taxon>Actinomycetes</taxon>
        <taxon>Glycomycetales</taxon>
        <taxon>Glycomycetaceae</taxon>
        <taxon>Glycomyces</taxon>
    </lineage>
</organism>
<keyword evidence="6" id="KW-0460">Magnesium</keyword>
<evidence type="ECO:0000259" key="8">
    <source>
        <dbReference type="Pfam" id="PF01850"/>
    </source>
</evidence>
<gene>
    <name evidence="9" type="ORF">E9998_03985</name>
</gene>
<dbReference type="Proteomes" id="UP000305792">
    <property type="component" value="Unassembled WGS sequence"/>
</dbReference>
<dbReference type="InterPro" id="IPR029060">
    <property type="entry name" value="PIN-like_dom_sf"/>
</dbReference>
<dbReference type="AlphaFoldDB" id="A0A4S8PL84"/>
<evidence type="ECO:0000256" key="5">
    <source>
        <dbReference type="ARBA" id="ARBA00022801"/>
    </source>
</evidence>
<evidence type="ECO:0000256" key="3">
    <source>
        <dbReference type="ARBA" id="ARBA00022722"/>
    </source>
</evidence>
<dbReference type="Gene3D" id="3.40.50.1010">
    <property type="entry name" value="5'-nuclease"/>
    <property type="match status" value="1"/>
</dbReference>
<dbReference type="PANTHER" id="PTHR33653">
    <property type="entry name" value="RIBONUCLEASE VAPC2"/>
    <property type="match status" value="1"/>
</dbReference>
<reference evidence="9 10" key="1">
    <citation type="journal article" date="2018" name="Int. J. Syst. Evol. Microbiol.">
        <title>Glycomyces paridis sp. nov., isolated from the medicinal plant Paris polyphylla.</title>
        <authorList>
            <person name="Fang X.M."/>
            <person name="Bai J.L."/>
            <person name="Su J."/>
            <person name="Zhao L.L."/>
            <person name="Liu H.Y."/>
            <person name="Ma B.P."/>
            <person name="Zhang Y.Q."/>
            <person name="Yu L.Y."/>
        </authorList>
    </citation>
    <scope>NUCLEOTIDE SEQUENCE [LARGE SCALE GENOMIC DNA]</scope>
    <source>
        <strain evidence="9 10">CPCC 204357</strain>
    </source>
</reference>
<dbReference type="PANTHER" id="PTHR33653:SF1">
    <property type="entry name" value="RIBONUCLEASE VAPC2"/>
    <property type="match status" value="1"/>
</dbReference>
<dbReference type="SUPFAM" id="SSF88723">
    <property type="entry name" value="PIN domain-like"/>
    <property type="match status" value="1"/>
</dbReference>
<dbReference type="RefSeq" id="WP_136528398.1">
    <property type="nucleotide sequence ID" value="NZ_STGX01000002.1"/>
</dbReference>
<evidence type="ECO:0000256" key="7">
    <source>
        <dbReference type="ARBA" id="ARBA00038093"/>
    </source>
</evidence>
<dbReference type="GO" id="GO:0016787">
    <property type="term" value="F:hydrolase activity"/>
    <property type="evidence" value="ECO:0007669"/>
    <property type="project" value="UniProtKB-KW"/>
</dbReference>
<evidence type="ECO:0000256" key="1">
    <source>
        <dbReference type="ARBA" id="ARBA00001946"/>
    </source>
</evidence>
<dbReference type="InterPro" id="IPR050556">
    <property type="entry name" value="Type_II_TA_system_RNase"/>
</dbReference>
<comment type="caution">
    <text evidence="9">The sequence shown here is derived from an EMBL/GenBank/DDBJ whole genome shotgun (WGS) entry which is preliminary data.</text>
</comment>
<dbReference type="EMBL" id="STGX01000002">
    <property type="protein sequence ID" value="THV31528.1"/>
    <property type="molecule type" value="Genomic_DNA"/>
</dbReference>
<dbReference type="GO" id="GO:0046872">
    <property type="term" value="F:metal ion binding"/>
    <property type="evidence" value="ECO:0007669"/>
    <property type="project" value="UniProtKB-KW"/>
</dbReference>
<sequence>MIESIRTLVDTNVLLDLAGEDPTWKSWSQEALTSALVEGIVLINPLIYAEVSVRFKAVEDVEDFLPVESFEREALPYEAAFLAGKAFAIYKKRGGMKRSPIADFYIGAHAAVRGYRLLTRDVARFKTYFPKLDVVGPD</sequence>
<keyword evidence="3" id="KW-0540">Nuclease</keyword>
<proteinExistence type="inferred from homology"/>
<evidence type="ECO:0000256" key="6">
    <source>
        <dbReference type="ARBA" id="ARBA00022842"/>
    </source>
</evidence>
<evidence type="ECO:0000313" key="9">
    <source>
        <dbReference type="EMBL" id="THV31528.1"/>
    </source>
</evidence>
<keyword evidence="2" id="KW-1277">Toxin-antitoxin system</keyword>
<keyword evidence="5" id="KW-0378">Hydrolase</keyword>
<dbReference type="GO" id="GO:0004518">
    <property type="term" value="F:nuclease activity"/>
    <property type="evidence" value="ECO:0007669"/>
    <property type="project" value="UniProtKB-KW"/>
</dbReference>
<name>A0A4S8PL84_9ACTN</name>
<dbReference type="Pfam" id="PF01850">
    <property type="entry name" value="PIN"/>
    <property type="match status" value="1"/>
</dbReference>
<evidence type="ECO:0000313" key="10">
    <source>
        <dbReference type="Proteomes" id="UP000305792"/>
    </source>
</evidence>
<evidence type="ECO:0000256" key="2">
    <source>
        <dbReference type="ARBA" id="ARBA00022649"/>
    </source>
</evidence>
<protein>
    <submittedName>
        <fullName evidence="9">Type II toxin-antitoxin system VapC family toxin</fullName>
    </submittedName>
</protein>
<evidence type="ECO:0000256" key="4">
    <source>
        <dbReference type="ARBA" id="ARBA00022723"/>
    </source>
</evidence>
<dbReference type="InterPro" id="IPR002716">
    <property type="entry name" value="PIN_dom"/>
</dbReference>
<comment type="cofactor">
    <cofactor evidence="1">
        <name>Mg(2+)</name>
        <dbReference type="ChEBI" id="CHEBI:18420"/>
    </cofactor>
</comment>
<dbReference type="OrthoDB" id="9800524at2"/>
<accession>A0A4S8PL84</accession>
<keyword evidence="10" id="KW-1185">Reference proteome</keyword>
<keyword evidence="4" id="KW-0479">Metal-binding</keyword>
<feature type="domain" description="PIN" evidence="8">
    <location>
        <begin position="8"/>
        <end position="122"/>
    </location>
</feature>